<dbReference type="Proteomes" id="UP000095598">
    <property type="component" value="Unassembled WGS sequence"/>
</dbReference>
<dbReference type="EMBL" id="CYXT01000028">
    <property type="protein sequence ID" value="CUN14627.1"/>
    <property type="molecule type" value="Genomic_DNA"/>
</dbReference>
<accession>A0A173UKB4</accession>
<dbReference type="PANTHER" id="PTHR30399">
    <property type="entry name" value="UNCHARACTERIZED PROTEIN YGJP"/>
    <property type="match status" value="1"/>
</dbReference>
<gene>
    <name evidence="2" type="ORF">ERS852425_02922</name>
</gene>
<evidence type="ECO:0000313" key="3">
    <source>
        <dbReference type="Proteomes" id="UP000095598"/>
    </source>
</evidence>
<name>A0A173UKB4_ANAHA</name>
<dbReference type="InterPro" id="IPR053136">
    <property type="entry name" value="UTP_pyrophosphatase-like"/>
</dbReference>
<proteinExistence type="predicted"/>
<protein>
    <submittedName>
        <fullName evidence="2">Protein of uncharacterized function DUF45</fullName>
    </submittedName>
</protein>
<sequence>MQIVISGIPIDIHKKNIKNMHLQIKPPNGQVVISAPLSMDDKAIEVYARTNLGWIKKQIEKFQQQPRSAKRQYVSGETMYIWGKQYYLSFVPDSRKNSFKIQGNSIVLSMRKNSTVKQREKYIREQYRRLLKGEIEKILPKWEQITGLHCESWQIKYMITRWGTCNTEKKKLWFNLQLAQKPVECLEYVILHELIHLKERTHNSIFIAYMDMYMKNWREVRKELNDLRLDYYEFQNK</sequence>
<reference evidence="2 3" key="1">
    <citation type="submission" date="2015-09" db="EMBL/GenBank/DDBJ databases">
        <authorList>
            <consortium name="Pathogen Informatics"/>
        </authorList>
    </citation>
    <scope>NUCLEOTIDE SEQUENCE [LARGE SCALE GENOMIC DNA]</scope>
    <source>
        <strain evidence="2 3">2789STDY5608868</strain>
    </source>
</reference>
<organism evidence="2 3">
    <name type="scientific">Anaerostipes hadrus</name>
    <dbReference type="NCBI Taxonomy" id="649756"/>
    <lineage>
        <taxon>Bacteria</taxon>
        <taxon>Bacillati</taxon>
        <taxon>Bacillota</taxon>
        <taxon>Clostridia</taxon>
        <taxon>Lachnospirales</taxon>
        <taxon>Lachnospiraceae</taxon>
        <taxon>Anaerostipes</taxon>
    </lineage>
</organism>
<dbReference type="InterPro" id="IPR002725">
    <property type="entry name" value="YgjP-like_metallopeptidase"/>
</dbReference>
<dbReference type="PANTHER" id="PTHR30399:SF1">
    <property type="entry name" value="UTP PYROPHOSPHATASE"/>
    <property type="match status" value="1"/>
</dbReference>
<evidence type="ECO:0000313" key="2">
    <source>
        <dbReference type="EMBL" id="CUN14627.1"/>
    </source>
</evidence>
<dbReference type="AlphaFoldDB" id="A0A173UKB4"/>
<dbReference type="Pfam" id="PF01863">
    <property type="entry name" value="YgjP-like"/>
    <property type="match status" value="1"/>
</dbReference>
<dbReference type="Gene3D" id="3.30.2010.10">
    <property type="entry name" value="Metalloproteases ('zincins'), catalytic domain"/>
    <property type="match status" value="1"/>
</dbReference>
<feature type="domain" description="YgjP-like metallopeptidase" evidence="1">
    <location>
        <begin position="21"/>
        <end position="226"/>
    </location>
</feature>
<dbReference type="CDD" id="cd07344">
    <property type="entry name" value="M48_yhfN_like"/>
    <property type="match status" value="1"/>
</dbReference>
<dbReference type="RefSeq" id="WP_055259679.1">
    <property type="nucleotide sequence ID" value="NZ_CYXT01000028.1"/>
</dbReference>
<evidence type="ECO:0000259" key="1">
    <source>
        <dbReference type="Pfam" id="PF01863"/>
    </source>
</evidence>